<feature type="non-terminal residue" evidence="2">
    <location>
        <position position="1"/>
    </location>
</feature>
<gene>
    <name evidence="2" type="ORF">VP01_5553g1</name>
</gene>
<dbReference type="GO" id="GO:0001522">
    <property type="term" value="P:pseudouridine synthesis"/>
    <property type="evidence" value="ECO:0007669"/>
    <property type="project" value="InterPro"/>
</dbReference>
<dbReference type="InterPro" id="IPR020103">
    <property type="entry name" value="PsdUridine_synth_cat_dom_sf"/>
</dbReference>
<proteinExistence type="predicted"/>
<accession>A0A0L6UJX5</accession>
<dbReference type="STRING" id="27349.A0A0L6UJX5"/>
<evidence type="ECO:0000313" key="2">
    <source>
        <dbReference type="EMBL" id="KNZ48582.1"/>
    </source>
</evidence>
<dbReference type="Proteomes" id="UP000037035">
    <property type="component" value="Unassembled WGS sequence"/>
</dbReference>
<dbReference type="Gene3D" id="3.30.70.660">
    <property type="entry name" value="Pseudouridine synthase I, catalytic domain, C-terminal subdomain"/>
    <property type="match status" value="1"/>
</dbReference>
<protein>
    <submittedName>
        <fullName evidence="2">Uncharacterized protein</fullName>
    </submittedName>
</protein>
<dbReference type="GO" id="GO:0003723">
    <property type="term" value="F:RNA binding"/>
    <property type="evidence" value="ECO:0007669"/>
    <property type="project" value="InterPro"/>
</dbReference>
<organism evidence="2 3">
    <name type="scientific">Puccinia sorghi</name>
    <dbReference type="NCBI Taxonomy" id="27349"/>
    <lineage>
        <taxon>Eukaryota</taxon>
        <taxon>Fungi</taxon>
        <taxon>Dikarya</taxon>
        <taxon>Basidiomycota</taxon>
        <taxon>Pucciniomycotina</taxon>
        <taxon>Pucciniomycetes</taxon>
        <taxon>Pucciniales</taxon>
        <taxon>Pucciniaceae</taxon>
        <taxon>Puccinia</taxon>
    </lineage>
</organism>
<comment type="caution">
    <text evidence="2">The sequence shown here is derived from an EMBL/GenBank/DDBJ whole genome shotgun (WGS) entry which is preliminary data.</text>
</comment>
<reference evidence="2 3" key="1">
    <citation type="submission" date="2015-08" db="EMBL/GenBank/DDBJ databases">
        <title>Next Generation Sequencing and Analysis of the Genome of Puccinia sorghi L Schw, the Causal Agent of Maize Common Rust.</title>
        <authorList>
            <person name="Rochi L."/>
            <person name="Burguener G."/>
            <person name="Darino M."/>
            <person name="Turjanski A."/>
            <person name="Kreff E."/>
            <person name="Dieguez M.J."/>
            <person name="Sacco F."/>
        </authorList>
    </citation>
    <scope>NUCLEOTIDE SEQUENCE [LARGE SCALE GENOMIC DNA]</scope>
    <source>
        <strain evidence="2 3">RO10H11247</strain>
    </source>
</reference>
<evidence type="ECO:0000313" key="3">
    <source>
        <dbReference type="Proteomes" id="UP000037035"/>
    </source>
</evidence>
<dbReference type="AlphaFoldDB" id="A0A0L6UJX5"/>
<feature type="region of interest" description="Disordered" evidence="1">
    <location>
        <begin position="110"/>
        <end position="188"/>
    </location>
</feature>
<sequence>RKMIGLLVLVCRTRTPVTIINQLYGPKKVSIPKAPGIGLILRKLNFHGYNKKVQQMNQQTLQRKQKRNKGASKGDDDQSTVWDLIDCDHFETLFERFKMETLANKIFSNQAYPPSDEQDSQNSKPSPTIPTDHGTQHPVGLDTKDESATLLPCSKPLNPTRVNKDNDDEDEDEDVEEDEDDVVPADKLEGDDPFGVWINYLDVYTGPDLEFRIPSFILLTSPTPALISSHMKMIMAPREIQL</sequence>
<dbReference type="InterPro" id="IPR020095">
    <property type="entry name" value="PsdUridine_synth_TruA_C"/>
</dbReference>
<feature type="region of interest" description="Disordered" evidence="1">
    <location>
        <begin position="58"/>
        <end position="78"/>
    </location>
</feature>
<dbReference type="GO" id="GO:0009982">
    <property type="term" value="F:pseudouridine synthase activity"/>
    <property type="evidence" value="ECO:0007669"/>
    <property type="project" value="InterPro"/>
</dbReference>
<keyword evidence="3" id="KW-1185">Reference proteome</keyword>
<dbReference type="SUPFAM" id="SSF55120">
    <property type="entry name" value="Pseudouridine synthase"/>
    <property type="match status" value="1"/>
</dbReference>
<name>A0A0L6UJX5_9BASI</name>
<dbReference type="VEuPathDB" id="FungiDB:VP01_5553g1"/>
<evidence type="ECO:0000256" key="1">
    <source>
        <dbReference type="SAM" id="MobiDB-lite"/>
    </source>
</evidence>
<dbReference type="OrthoDB" id="10256309at2759"/>
<dbReference type="EMBL" id="LAVV01010778">
    <property type="protein sequence ID" value="KNZ48582.1"/>
    <property type="molecule type" value="Genomic_DNA"/>
</dbReference>
<feature type="compositionally biased region" description="Acidic residues" evidence="1">
    <location>
        <begin position="166"/>
        <end position="183"/>
    </location>
</feature>